<dbReference type="InParanoid" id="A0A1Y2G255"/>
<gene>
    <name evidence="4" type="ORF">BCR35DRAFT_288247</name>
</gene>
<evidence type="ECO:0000313" key="4">
    <source>
        <dbReference type="EMBL" id="ORY88974.1"/>
    </source>
</evidence>
<organism evidence="4 5">
    <name type="scientific">Leucosporidium creatinivorum</name>
    <dbReference type="NCBI Taxonomy" id="106004"/>
    <lineage>
        <taxon>Eukaryota</taxon>
        <taxon>Fungi</taxon>
        <taxon>Dikarya</taxon>
        <taxon>Basidiomycota</taxon>
        <taxon>Pucciniomycotina</taxon>
        <taxon>Microbotryomycetes</taxon>
        <taxon>Leucosporidiales</taxon>
        <taxon>Leucosporidium</taxon>
    </lineage>
</organism>
<dbReference type="PANTHER" id="PTHR43103">
    <property type="entry name" value="NUCLEOSIDE-DIPHOSPHATE-SUGAR EPIMERASE"/>
    <property type="match status" value="1"/>
</dbReference>
<evidence type="ECO:0000256" key="2">
    <source>
        <dbReference type="ARBA" id="ARBA00023277"/>
    </source>
</evidence>
<proteinExistence type="predicted"/>
<dbReference type="AlphaFoldDB" id="A0A1Y2G255"/>
<name>A0A1Y2G255_9BASI</name>
<sequence length="345" mass="36810">MSFPPLASLPSHIHKILITGAGGYVGAETAKLLLELYPGVKLVLCDLKAPQSLGDRTETRAGDLCNAKVAEQLIGDEVDAILAFQGIMSGQSEANHALGYAVNIDSHKNLLEAAKKVFETKGKKITFVHISGLAVFGGERCKPEAFVDPMTTPLFPETSYGTAKAIAELYLNDYSRKGYVDGRTLRLPTVAIRAGAPSSAASSFISGIIREPLQGLPAVCPVATGPNDPAMDTVPIYLSRASTVFRNIVHALVMPAEKFPSYSRTVGVPGITVTPRQIVEALEKVGGKQALDLVTYEKDPKVIHIMQSWPGAFDNTVALGLGFVQDDPKTGFMLAVEDFKAGLKT</sequence>
<evidence type="ECO:0000259" key="3">
    <source>
        <dbReference type="Pfam" id="PF01370"/>
    </source>
</evidence>
<dbReference type="EMBL" id="MCGR01000007">
    <property type="protein sequence ID" value="ORY88974.1"/>
    <property type="molecule type" value="Genomic_DNA"/>
</dbReference>
<reference evidence="4 5" key="1">
    <citation type="submission" date="2016-07" db="EMBL/GenBank/DDBJ databases">
        <title>Pervasive Adenine N6-methylation of Active Genes in Fungi.</title>
        <authorList>
            <consortium name="DOE Joint Genome Institute"/>
            <person name="Mondo S.J."/>
            <person name="Dannebaum R.O."/>
            <person name="Kuo R.C."/>
            <person name="Labutti K."/>
            <person name="Haridas S."/>
            <person name="Kuo A."/>
            <person name="Salamov A."/>
            <person name="Ahrendt S.R."/>
            <person name="Lipzen A."/>
            <person name="Sullivan W."/>
            <person name="Andreopoulos W.B."/>
            <person name="Clum A."/>
            <person name="Lindquist E."/>
            <person name="Daum C."/>
            <person name="Ramamoorthy G.K."/>
            <person name="Gryganskyi A."/>
            <person name="Culley D."/>
            <person name="Magnuson J.K."/>
            <person name="James T.Y."/>
            <person name="O'Malley M.A."/>
            <person name="Stajich J.E."/>
            <person name="Spatafora J.W."/>
            <person name="Visel A."/>
            <person name="Grigoriev I.V."/>
        </authorList>
    </citation>
    <scope>NUCLEOTIDE SEQUENCE [LARGE SCALE GENOMIC DNA]</scope>
    <source>
        <strain evidence="4 5">62-1032</strain>
    </source>
</reference>
<protein>
    <recommendedName>
        <fullName evidence="3">NAD-dependent epimerase/dehydratase domain-containing protein</fullName>
    </recommendedName>
</protein>
<dbReference type="STRING" id="106004.A0A1Y2G255"/>
<dbReference type="InterPro" id="IPR036291">
    <property type="entry name" value="NAD(P)-bd_dom_sf"/>
</dbReference>
<dbReference type="SUPFAM" id="SSF51735">
    <property type="entry name" value="NAD(P)-binding Rossmann-fold domains"/>
    <property type="match status" value="1"/>
</dbReference>
<dbReference type="Pfam" id="PF01370">
    <property type="entry name" value="Epimerase"/>
    <property type="match status" value="1"/>
</dbReference>
<keyword evidence="5" id="KW-1185">Reference proteome</keyword>
<evidence type="ECO:0000313" key="5">
    <source>
        <dbReference type="Proteomes" id="UP000193467"/>
    </source>
</evidence>
<dbReference type="Gene3D" id="3.90.25.10">
    <property type="entry name" value="UDP-galactose 4-epimerase, domain 1"/>
    <property type="match status" value="1"/>
</dbReference>
<dbReference type="OrthoDB" id="16464at2759"/>
<keyword evidence="1" id="KW-0521">NADP</keyword>
<dbReference type="Proteomes" id="UP000193467">
    <property type="component" value="Unassembled WGS sequence"/>
</dbReference>
<dbReference type="PANTHER" id="PTHR43103:SF3">
    <property type="entry name" value="ADP-L-GLYCERO-D-MANNO-HEPTOSE-6-EPIMERASE"/>
    <property type="match status" value="1"/>
</dbReference>
<keyword evidence="2" id="KW-0119">Carbohydrate metabolism</keyword>
<accession>A0A1Y2G255</accession>
<dbReference type="Gene3D" id="3.40.50.720">
    <property type="entry name" value="NAD(P)-binding Rossmann-like Domain"/>
    <property type="match status" value="1"/>
</dbReference>
<evidence type="ECO:0000256" key="1">
    <source>
        <dbReference type="ARBA" id="ARBA00022857"/>
    </source>
</evidence>
<comment type="caution">
    <text evidence="4">The sequence shown here is derived from an EMBL/GenBank/DDBJ whole genome shotgun (WGS) entry which is preliminary data.</text>
</comment>
<dbReference type="InterPro" id="IPR001509">
    <property type="entry name" value="Epimerase_deHydtase"/>
</dbReference>
<feature type="domain" description="NAD-dependent epimerase/dehydratase" evidence="3">
    <location>
        <begin position="16"/>
        <end position="216"/>
    </location>
</feature>